<name>A0A432G1V8_9DELT</name>
<proteinExistence type="predicted"/>
<evidence type="ECO:0000313" key="2">
    <source>
        <dbReference type="Proteomes" id="UP000286801"/>
    </source>
</evidence>
<feature type="non-terminal residue" evidence="1">
    <location>
        <position position="1"/>
    </location>
</feature>
<sequence>MKYFISIIILSLVLFSCSKKDDDSSTTTTELEGTWVESCHNDDPYYRINTLTVSGTNWVDTLELHSDSSCATDVGKYTYSYESLSIGDAVEVSGVSGHKFTMTISDTTYTPQSSDNVSGCNTNSCWGLTGWELNTPQSIAGKTQGDSTWWSKGTSAYGKYTLDGSELFFCVSMNDYPSSSCLPTTGWFKQ</sequence>
<organism evidence="1 2">
    <name type="scientific">SAR324 cluster bacterium</name>
    <dbReference type="NCBI Taxonomy" id="2024889"/>
    <lineage>
        <taxon>Bacteria</taxon>
        <taxon>Deltaproteobacteria</taxon>
        <taxon>SAR324 cluster</taxon>
    </lineage>
</organism>
<dbReference type="AlphaFoldDB" id="A0A432G1V8"/>
<protein>
    <submittedName>
        <fullName evidence="1">Uncharacterized protein</fullName>
    </submittedName>
</protein>
<evidence type="ECO:0000313" key="1">
    <source>
        <dbReference type="EMBL" id="RTZ77594.1"/>
    </source>
</evidence>
<reference evidence="1 2" key="1">
    <citation type="submission" date="2018-06" db="EMBL/GenBank/DDBJ databases">
        <title>Combined omics and stable isotope probing to characterize newly discovered Mariana Back-Arc vent microbial communities.</title>
        <authorList>
            <person name="Trembath-Reichert E."/>
            <person name="Huber J.A."/>
        </authorList>
    </citation>
    <scope>NUCLEOTIDE SEQUENCE [LARGE SCALE GENOMIC DNA]</scope>
    <source>
        <strain evidence="1">MAG 63_1</strain>
    </source>
</reference>
<dbReference type="PROSITE" id="PS51257">
    <property type="entry name" value="PROKAR_LIPOPROTEIN"/>
    <property type="match status" value="1"/>
</dbReference>
<comment type="caution">
    <text evidence="1">The sequence shown here is derived from an EMBL/GenBank/DDBJ whole genome shotgun (WGS) entry which is preliminary data.</text>
</comment>
<accession>A0A432G1V8</accession>
<dbReference type="Proteomes" id="UP000286801">
    <property type="component" value="Unassembled WGS sequence"/>
</dbReference>
<dbReference type="EMBL" id="QNZL01000253">
    <property type="protein sequence ID" value="RTZ77594.1"/>
    <property type="molecule type" value="Genomic_DNA"/>
</dbReference>
<gene>
    <name evidence="1" type="ORF">DSY97_09525</name>
</gene>